<sequence>MAPIKRNIGIIGDGITDLIIFTKIVECILTEEDPSKEFIDCNIIELPRQKICDFIQKYINAEEKNVPQNRQDLVKSVTGVLNGGFTELINQVDICNCDIIILTTDSEKKLSNPDDYFNYGIELFHILSEAAIKFYGAVLAQGYPQDNIPLVLPIITFPSTEILIAAAKGLKIADYYNQEPLELKKKIYGVPEPRSLSDEELRTKALDYITLKGIKNIYNNIPESRHFIQTLSGYKVSCCL</sequence>
<protein>
    <submittedName>
        <fullName evidence="1">Uncharacterized protein</fullName>
    </submittedName>
</protein>
<accession>A0ABR9UFW2</accession>
<organism evidence="1 2">
    <name type="scientific">Planktothrix mougeotii LEGE 06226</name>
    <dbReference type="NCBI Taxonomy" id="1828728"/>
    <lineage>
        <taxon>Bacteria</taxon>
        <taxon>Bacillati</taxon>
        <taxon>Cyanobacteriota</taxon>
        <taxon>Cyanophyceae</taxon>
        <taxon>Oscillatoriophycideae</taxon>
        <taxon>Oscillatoriales</taxon>
        <taxon>Microcoleaceae</taxon>
        <taxon>Planktothrix</taxon>
    </lineage>
</organism>
<evidence type="ECO:0000313" key="2">
    <source>
        <dbReference type="Proteomes" id="UP000640725"/>
    </source>
</evidence>
<keyword evidence="2" id="KW-1185">Reference proteome</keyword>
<dbReference type="RefSeq" id="WP_193870807.1">
    <property type="nucleotide sequence ID" value="NZ_JADEWU010000054.1"/>
</dbReference>
<reference evidence="1 2" key="1">
    <citation type="submission" date="2020-10" db="EMBL/GenBank/DDBJ databases">
        <authorList>
            <person name="Castelo-Branco R."/>
            <person name="Eusebio N."/>
            <person name="Adriana R."/>
            <person name="Vieira A."/>
            <person name="Brugerolle De Fraissinette N."/>
            <person name="Rezende De Castro R."/>
            <person name="Schneider M.P."/>
            <person name="Vasconcelos V."/>
            <person name="Leao P.N."/>
        </authorList>
    </citation>
    <scope>NUCLEOTIDE SEQUENCE [LARGE SCALE GENOMIC DNA]</scope>
    <source>
        <strain evidence="1 2">LEGE 06226</strain>
    </source>
</reference>
<evidence type="ECO:0000313" key="1">
    <source>
        <dbReference type="EMBL" id="MBE9145352.1"/>
    </source>
</evidence>
<name>A0ABR9UFW2_9CYAN</name>
<proteinExistence type="predicted"/>
<dbReference type="EMBL" id="JADEWU010000054">
    <property type="protein sequence ID" value="MBE9145352.1"/>
    <property type="molecule type" value="Genomic_DNA"/>
</dbReference>
<gene>
    <name evidence="1" type="ORF">IQ236_19320</name>
</gene>
<comment type="caution">
    <text evidence="1">The sequence shown here is derived from an EMBL/GenBank/DDBJ whole genome shotgun (WGS) entry which is preliminary data.</text>
</comment>
<dbReference type="Proteomes" id="UP000640725">
    <property type="component" value="Unassembled WGS sequence"/>
</dbReference>